<gene>
    <name evidence="2" type="ORF">ISU10_04155</name>
</gene>
<organism evidence="2 3">
    <name type="scientific">Nocardioides agariphilus</name>
    <dbReference type="NCBI Taxonomy" id="433664"/>
    <lineage>
        <taxon>Bacteria</taxon>
        <taxon>Bacillati</taxon>
        <taxon>Actinomycetota</taxon>
        <taxon>Actinomycetes</taxon>
        <taxon>Propionibacteriales</taxon>
        <taxon>Nocardioidaceae</taxon>
        <taxon>Nocardioides</taxon>
    </lineage>
</organism>
<reference evidence="2" key="1">
    <citation type="submission" date="2020-11" db="EMBL/GenBank/DDBJ databases">
        <title>Nocardioides cynanchi sp. nov., isolated from soil of rhizosphere of Cynanchum wilfordii.</title>
        <authorList>
            <person name="Lee J.-S."/>
            <person name="Suh M.K."/>
            <person name="Kim J.-S."/>
        </authorList>
    </citation>
    <scope>NUCLEOTIDE SEQUENCE</scope>
    <source>
        <strain evidence="2">KCTC 19276</strain>
    </source>
</reference>
<comment type="caution">
    <text evidence="2">The sequence shown here is derived from an EMBL/GenBank/DDBJ whole genome shotgun (WGS) entry which is preliminary data.</text>
</comment>
<evidence type="ECO:0000259" key="1">
    <source>
        <dbReference type="Pfam" id="PF01370"/>
    </source>
</evidence>
<dbReference type="Gene3D" id="3.40.50.720">
    <property type="entry name" value="NAD(P)-binding Rossmann-like Domain"/>
    <property type="match status" value="1"/>
</dbReference>
<accession>A0A930VG87</accession>
<dbReference type="RefSeq" id="WP_194695113.1">
    <property type="nucleotide sequence ID" value="NZ_JADKPO010000004.1"/>
</dbReference>
<dbReference type="Proteomes" id="UP000660668">
    <property type="component" value="Unassembled WGS sequence"/>
</dbReference>
<dbReference type="Pfam" id="PF01370">
    <property type="entry name" value="Epimerase"/>
    <property type="match status" value="1"/>
</dbReference>
<protein>
    <submittedName>
        <fullName evidence="2">NAD-dependent epimerase/dehydratase family protein</fullName>
    </submittedName>
</protein>
<sequence>MRILIIGGTRFVGYAMAESALGAGHDVTLLHRTATDELPGATHLLANRDGDLAVLADGRWDATIDVCAYVPEQVATIHDALGDRGGHHVFVSTVSVYADQDAPGADEDAPLLPEPAPGTNEVTNQTYGPLKVACERVARERWADTGLTIVRPTYVVGPRDLTTRYPWWVLRAARGGRMILPGPADAPMQCIDARDMGAWTVRLAEDRIAGVFTAARPATTFGRFVADTVDVVGRDVELVSVDGAFLTEQGIDGADLPLWSEGVPDQLLAMSTARAEASGLTHRAFEETVRDTLAWALAHPDQAVRDGVGLAAEREQELLALAGQTA</sequence>
<dbReference type="InterPro" id="IPR001509">
    <property type="entry name" value="Epimerase_deHydtase"/>
</dbReference>
<dbReference type="EMBL" id="JADKPO010000004">
    <property type="protein sequence ID" value="MBF4766954.1"/>
    <property type="molecule type" value="Genomic_DNA"/>
</dbReference>
<feature type="domain" description="NAD-dependent epimerase/dehydratase" evidence="1">
    <location>
        <begin position="3"/>
        <end position="206"/>
    </location>
</feature>
<evidence type="ECO:0000313" key="2">
    <source>
        <dbReference type="EMBL" id="MBF4766954.1"/>
    </source>
</evidence>
<dbReference type="AlphaFoldDB" id="A0A930VG87"/>
<dbReference type="InterPro" id="IPR036291">
    <property type="entry name" value="NAD(P)-bd_dom_sf"/>
</dbReference>
<dbReference type="SUPFAM" id="SSF51735">
    <property type="entry name" value="NAD(P)-binding Rossmann-fold domains"/>
    <property type="match status" value="1"/>
</dbReference>
<name>A0A930VG87_9ACTN</name>
<proteinExistence type="predicted"/>
<evidence type="ECO:0000313" key="3">
    <source>
        <dbReference type="Proteomes" id="UP000660668"/>
    </source>
</evidence>
<keyword evidence="3" id="KW-1185">Reference proteome</keyword>